<keyword evidence="4" id="KW-0118">Viral capsid assembly</keyword>
<evidence type="ECO:0000256" key="2">
    <source>
        <dbReference type="ARBA" id="ARBA00022670"/>
    </source>
</evidence>
<keyword evidence="2 7" id="KW-0645">Protease</keyword>
<dbReference type="InterPro" id="IPR006433">
    <property type="entry name" value="Prohead_protease"/>
</dbReference>
<evidence type="ECO:0000259" key="6">
    <source>
        <dbReference type="Pfam" id="PF04586"/>
    </source>
</evidence>
<keyword evidence="3" id="KW-0378">Hydrolase</keyword>
<organism evidence="7">
    <name type="scientific">Myoviridae sp. cth2T2</name>
    <dbReference type="NCBI Taxonomy" id="2826683"/>
    <lineage>
        <taxon>Viruses</taxon>
        <taxon>Duplodnaviria</taxon>
        <taxon>Heunggongvirae</taxon>
        <taxon>Uroviricota</taxon>
        <taxon>Caudoviricetes</taxon>
    </lineage>
</organism>
<name>A0A8S5MBK0_9CAUD</name>
<sequence>MDKTNKYSGRMGMQYKTFSIYAKEVNYDNESRTISGYAAVFGNKDKAGDVLIKGCFSKSIQDRGPESSANDKIIMLWMHNMNEPIGRITVLNEDEKGLYFEAIIDEVPRGEQAIKQLESGTLNQFSIGYQYVWENCEYDAEKDAFIVKEVKLYEISVVSIGCNGETEYLGLKSIEDAEKAYEELNTEISEVCSGMPASKQQKIQRIISKAMSLASFRPEIRKESTPKGEEADMHGNKVKSMFKNLKLK</sequence>
<keyword evidence="1" id="KW-1188">Viral release from host cell</keyword>
<dbReference type="GO" id="GO:0008233">
    <property type="term" value="F:peptidase activity"/>
    <property type="evidence" value="ECO:0007669"/>
    <property type="project" value="UniProtKB-KW"/>
</dbReference>
<protein>
    <submittedName>
        <fullName evidence="7">Prohead serine protease</fullName>
    </submittedName>
</protein>
<feature type="domain" description="Prohead serine protease" evidence="6">
    <location>
        <begin position="26"/>
        <end position="168"/>
    </location>
</feature>
<accession>A0A8S5MBK0</accession>
<dbReference type="SUPFAM" id="SSF50789">
    <property type="entry name" value="Herpes virus serine proteinase, assemblin"/>
    <property type="match status" value="1"/>
</dbReference>
<dbReference type="GO" id="GO:0006508">
    <property type="term" value="P:proteolysis"/>
    <property type="evidence" value="ECO:0007669"/>
    <property type="project" value="UniProtKB-KW"/>
</dbReference>
<dbReference type="GO" id="GO:0046797">
    <property type="term" value="P:viral procapsid maturation"/>
    <property type="evidence" value="ECO:0007669"/>
    <property type="project" value="UniProtKB-KW"/>
</dbReference>
<evidence type="ECO:0000256" key="5">
    <source>
        <dbReference type="ARBA" id="ARBA00023045"/>
    </source>
</evidence>
<proteinExistence type="predicted"/>
<evidence type="ECO:0000256" key="3">
    <source>
        <dbReference type="ARBA" id="ARBA00022801"/>
    </source>
</evidence>
<reference evidence="7" key="1">
    <citation type="journal article" date="2021" name="Proc. Natl. Acad. Sci. U.S.A.">
        <title>A Catalog of Tens of Thousands of Viruses from Human Metagenomes Reveals Hidden Associations with Chronic Diseases.</title>
        <authorList>
            <person name="Tisza M.J."/>
            <person name="Buck C.B."/>
        </authorList>
    </citation>
    <scope>NUCLEOTIDE SEQUENCE</scope>
    <source>
        <strain evidence="7">Cth2T2</strain>
    </source>
</reference>
<evidence type="ECO:0000313" key="7">
    <source>
        <dbReference type="EMBL" id="DAD79455.1"/>
    </source>
</evidence>
<dbReference type="EMBL" id="BK014866">
    <property type="protein sequence ID" value="DAD79455.1"/>
    <property type="molecule type" value="Genomic_DNA"/>
</dbReference>
<evidence type="ECO:0000256" key="4">
    <source>
        <dbReference type="ARBA" id="ARBA00022950"/>
    </source>
</evidence>
<dbReference type="NCBIfam" id="TIGR01543">
    <property type="entry name" value="proheadase_HK97"/>
    <property type="match status" value="1"/>
</dbReference>
<keyword evidence="5" id="KW-1273">Viral capsid maturation</keyword>
<dbReference type="InterPro" id="IPR054613">
    <property type="entry name" value="Peptidase_S78_dom"/>
</dbReference>
<evidence type="ECO:0000256" key="1">
    <source>
        <dbReference type="ARBA" id="ARBA00022612"/>
    </source>
</evidence>
<dbReference type="Pfam" id="PF04586">
    <property type="entry name" value="Peptidase_S78"/>
    <property type="match status" value="1"/>
</dbReference>